<comment type="caution">
    <text evidence="2">The sequence shown here is derived from an EMBL/GenBank/DDBJ whole genome shotgun (WGS) entry which is preliminary data.</text>
</comment>
<keyword evidence="1" id="KW-0812">Transmembrane</keyword>
<sequence>MMDRREWDLKRNCAIAPRQLAHFYAGLCATSFLVAAVWTLRGAWFVMVFAVLEMLAVGIALLVYARHATDRERVIMQDDCLLVELIQAQDIRQYRLALRSIRIVGQSSRRHLIGLESDGVRVDVGRFLTEWRRREFVRELRLALQHKGVSGS</sequence>
<dbReference type="EMBL" id="JACHHQ010000004">
    <property type="protein sequence ID" value="MBB5200220.1"/>
    <property type="molecule type" value="Genomic_DNA"/>
</dbReference>
<dbReference type="RefSeq" id="WP_311734848.1">
    <property type="nucleotide sequence ID" value="NZ_JAAOZT010000001.1"/>
</dbReference>
<dbReference type="Proteomes" id="UP000571084">
    <property type="component" value="Unassembled WGS sequence"/>
</dbReference>
<feature type="transmembrane region" description="Helical" evidence="1">
    <location>
        <begin position="21"/>
        <end position="38"/>
    </location>
</feature>
<keyword evidence="3" id="KW-1185">Reference proteome</keyword>
<feature type="transmembrane region" description="Helical" evidence="1">
    <location>
        <begin position="44"/>
        <end position="65"/>
    </location>
</feature>
<dbReference type="Pfam" id="PF10003">
    <property type="entry name" value="DUF2244"/>
    <property type="match status" value="1"/>
</dbReference>
<keyword evidence="1" id="KW-1133">Transmembrane helix</keyword>
<name>A0A840RUM4_9BURK</name>
<gene>
    <name evidence="2" type="ORF">HNR39_002055</name>
</gene>
<proteinExistence type="predicted"/>
<evidence type="ECO:0000256" key="1">
    <source>
        <dbReference type="SAM" id="Phobius"/>
    </source>
</evidence>
<dbReference type="AlphaFoldDB" id="A0A840RUM4"/>
<evidence type="ECO:0000313" key="2">
    <source>
        <dbReference type="EMBL" id="MBB5200220.1"/>
    </source>
</evidence>
<protein>
    <submittedName>
        <fullName evidence="2">Putative membrane protein</fullName>
    </submittedName>
</protein>
<keyword evidence="1" id="KW-0472">Membrane</keyword>
<dbReference type="InterPro" id="IPR019253">
    <property type="entry name" value="DUF2244_TM"/>
</dbReference>
<accession>A0A840RUM4</accession>
<evidence type="ECO:0000313" key="3">
    <source>
        <dbReference type="Proteomes" id="UP000571084"/>
    </source>
</evidence>
<reference evidence="2 3" key="1">
    <citation type="submission" date="2020-08" db="EMBL/GenBank/DDBJ databases">
        <title>Genomic Encyclopedia of Type Strains, Phase IV (KMG-IV): sequencing the most valuable type-strain genomes for metagenomic binning, comparative biology and taxonomic classification.</title>
        <authorList>
            <person name="Goeker M."/>
        </authorList>
    </citation>
    <scope>NUCLEOTIDE SEQUENCE [LARGE SCALE GENOMIC DNA]</scope>
    <source>
        <strain evidence="2 3">DSM 23240</strain>
    </source>
</reference>
<organism evidence="2 3">
    <name type="scientific">Glaciimonas immobilis</name>
    <dbReference type="NCBI Taxonomy" id="728004"/>
    <lineage>
        <taxon>Bacteria</taxon>
        <taxon>Pseudomonadati</taxon>
        <taxon>Pseudomonadota</taxon>
        <taxon>Betaproteobacteria</taxon>
        <taxon>Burkholderiales</taxon>
        <taxon>Oxalobacteraceae</taxon>
        <taxon>Glaciimonas</taxon>
    </lineage>
</organism>